<evidence type="ECO:0000259" key="2">
    <source>
        <dbReference type="Pfam" id="PF00501"/>
    </source>
</evidence>
<dbReference type="InterPro" id="IPR025110">
    <property type="entry name" value="AMP-bd_C"/>
</dbReference>
<dbReference type="SUPFAM" id="SSF56322">
    <property type="entry name" value="ADC synthase"/>
    <property type="match status" value="1"/>
</dbReference>
<feature type="domain" description="AMP-dependent synthetase/ligase" evidence="2">
    <location>
        <begin position="34"/>
        <end position="395"/>
    </location>
</feature>
<dbReference type="Proteomes" id="UP001515683">
    <property type="component" value="Unassembled WGS sequence"/>
</dbReference>
<organism evidence="4 5">
    <name type="scientific">Candidatus Pantoea multigeneris</name>
    <dbReference type="NCBI Taxonomy" id="2608357"/>
    <lineage>
        <taxon>Bacteria</taxon>
        <taxon>Pseudomonadati</taxon>
        <taxon>Pseudomonadota</taxon>
        <taxon>Gammaproteobacteria</taxon>
        <taxon>Enterobacterales</taxon>
        <taxon>Erwiniaceae</taxon>
        <taxon>Pantoea</taxon>
    </lineage>
</organism>
<name>A0ABX0RB99_9GAMM</name>
<dbReference type="InterPro" id="IPR005801">
    <property type="entry name" value="ADC_synthase"/>
</dbReference>
<dbReference type="RefSeq" id="WP_167013672.1">
    <property type="nucleotide sequence ID" value="NZ_VWXF01000002.1"/>
</dbReference>
<evidence type="ECO:0000259" key="3">
    <source>
        <dbReference type="Pfam" id="PF13193"/>
    </source>
</evidence>
<dbReference type="EMBL" id="VWXF01000002">
    <property type="protein sequence ID" value="NIF21632.1"/>
    <property type="molecule type" value="Genomic_DNA"/>
</dbReference>
<dbReference type="InterPro" id="IPR015890">
    <property type="entry name" value="Chorismate_C"/>
</dbReference>
<dbReference type="Gene3D" id="3.40.50.980">
    <property type="match status" value="2"/>
</dbReference>
<dbReference type="Gene3D" id="3.60.120.10">
    <property type="entry name" value="Anthranilate synthase"/>
    <property type="match status" value="1"/>
</dbReference>
<proteinExistence type="predicted"/>
<dbReference type="InterPro" id="IPR045851">
    <property type="entry name" value="AMP-bd_C_sf"/>
</dbReference>
<evidence type="ECO:0000313" key="4">
    <source>
        <dbReference type="EMBL" id="NIF21632.1"/>
    </source>
</evidence>
<dbReference type="Gene3D" id="3.30.300.30">
    <property type="match status" value="1"/>
</dbReference>
<reference evidence="4 5" key="1">
    <citation type="journal article" date="2019" name="bioRxiv">
        <title>Bacteria contribute to plant secondary compound degradation in a generalist herbivore system.</title>
        <authorList>
            <person name="Francoeur C.B."/>
            <person name="Khadempour L."/>
            <person name="Moreira-Soto R.D."/>
            <person name="Gotting K."/>
            <person name="Book A.J."/>
            <person name="Pinto-Tomas A.A."/>
            <person name="Keefover-Ring K."/>
            <person name="Currie C.R."/>
        </authorList>
    </citation>
    <scope>NUCLEOTIDE SEQUENCE [LARGE SCALE GENOMIC DNA]</scope>
    <source>
        <strain evidence="4">Acro-835</strain>
    </source>
</reference>
<dbReference type="Pfam" id="PF13193">
    <property type="entry name" value="AMP-binding_C"/>
    <property type="match status" value="1"/>
</dbReference>
<dbReference type="NCBIfam" id="TIGR03494">
    <property type="entry name" value="salicyl_syn"/>
    <property type="match status" value="1"/>
</dbReference>
<dbReference type="InterPro" id="IPR050237">
    <property type="entry name" value="ATP-dep_AMP-bd_enzyme"/>
</dbReference>
<dbReference type="PROSITE" id="PS00455">
    <property type="entry name" value="AMP_BINDING"/>
    <property type="match status" value="1"/>
</dbReference>
<keyword evidence="5" id="KW-1185">Reference proteome</keyword>
<dbReference type="InterPro" id="IPR000873">
    <property type="entry name" value="AMP-dep_synth/lig_dom"/>
</dbReference>
<dbReference type="InterPro" id="IPR020845">
    <property type="entry name" value="AMP-binding_CS"/>
</dbReference>
<accession>A0ABX0RB99</accession>
<protein>
    <submittedName>
        <fullName evidence="4">Salicylate synthase</fullName>
    </submittedName>
</protein>
<dbReference type="Pfam" id="PF00425">
    <property type="entry name" value="Chorismate_bind"/>
    <property type="match status" value="1"/>
</dbReference>
<dbReference type="PANTHER" id="PTHR43767">
    <property type="entry name" value="LONG-CHAIN-FATTY-ACID--COA LIGASE"/>
    <property type="match status" value="1"/>
</dbReference>
<dbReference type="Pfam" id="PF00501">
    <property type="entry name" value="AMP-binding"/>
    <property type="match status" value="1"/>
</dbReference>
<feature type="domain" description="Chorismate-utilising enzyme C-terminal" evidence="1">
    <location>
        <begin position="714"/>
        <end position="968"/>
    </location>
</feature>
<evidence type="ECO:0000259" key="1">
    <source>
        <dbReference type="Pfam" id="PF00425"/>
    </source>
</evidence>
<comment type="caution">
    <text evidence="4">The sequence shown here is derived from an EMBL/GenBank/DDBJ whole genome shotgun (WGS) entry which is preliminary data.</text>
</comment>
<evidence type="ECO:0000313" key="5">
    <source>
        <dbReference type="Proteomes" id="UP001515683"/>
    </source>
</evidence>
<sequence length="979" mass="107648">MNERQRYSAWSDSEREHYRQQGYWTDRPLGQQLRDWATQQPDQIALVAGTRRLSYAELDALADRLAAGLACRHIRMGDNVLLQLPNSIELVATLFALFRIGARPILAMPGQKAADIDALCTLAEPVAWLYPERYLGNDYQALAQDISTRHPAMQCWQISAHENTDSPMASFQAEPQQFRLPHAEDIALLLLSGGSTGTPKLIPRTHADYHYNARRMAEICQLTPQSVYLATLAVAHNFTLSCPGVLGTLLSGGKVVLAQTSGCDEIFPLIEQEKVTFTALVPPLVTLWLECRAWDDSDLSSLQLIQVGGARLETSLAAKVKPAFGCQLQQVFGMAEGLICCTRLDDTDDVILHTQGSPISDADQLQVVDATGLPVEPGEAGELLTKGPYTIGGYYRADTQNLHAFTPNRFYRSGDIVQLTSAGNIIVAGRIKEQINRAGEKIGCAEIESLIVSHPEVSSCVVIGIPDERLGERICACFQGDATLTLATLRGFLQQSGLSDHKLPDQLFPVKSWPLTAVGKIDKRQLAKMAQQTPSRAEASHSLEVQAEPLDILYHLLQHEMDNYIAYERDESWDIGIGSQAQIVLFKDRAELTQPNSPMKSWQEGSWQENLQRALQALPSGQWQACGISHFELARLIHNVALHTLPETTALITLVIPRVTLKLSRGTAQLTASNPVELQQLLARVREADRTAEIPAPNADWQAAIAHRIRAQDAHDYCQRVGCAVEEIQRGTYQKIILSRRITLTEPVDLLASYHLGRRNNTPARSFAVRLNGERFVGFSPETVVEVSPTGAVSTQPLAGTRALTHNEAENLRLREVLTNDTKEIAEHAVSVKLAVEELTPLCVDGSTHVSDFMNVSRRGSVQHLASRVRGQLQEALTPWDAFAALFPAVTASGIPKRPAIEAIERLEPAARGAYSGSVFTLNSLGEMDAALVLRSLYQLEQGVALQAGAGIIDQSIPERELEETIEKLQSVSRFIIPS</sequence>
<dbReference type="SUPFAM" id="SSF56801">
    <property type="entry name" value="Acetyl-CoA synthetase-like"/>
    <property type="match status" value="1"/>
</dbReference>
<dbReference type="InterPro" id="IPR019996">
    <property type="entry name" value="Salicylate_synthase"/>
</dbReference>
<gene>
    <name evidence="4" type="ORF">F3J40_08495</name>
</gene>
<dbReference type="PANTHER" id="PTHR43767:SF1">
    <property type="entry name" value="NONRIBOSOMAL PEPTIDE SYNTHASE PES1 (EUROFUNG)-RELATED"/>
    <property type="match status" value="1"/>
</dbReference>
<feature type="domain" description="AMP-binding enzyme C-terminal" evidence="3">
    <location>
        <begin position="446"/>
        <end position="520"/>
    </location>
</feature>
<dbReference type="Gene3D" id="2.30.38.10">
    <property type="entry name" value="Luciferase, Domain 3"/>
    <property type="match status" value="1"/>
</dbReference>